<evidence type="ECO:0000313" key="6">
    <source>
        <dbReference type="EMBL" id="EFO92975.1"/>
    </source>
</evidence>
<feature type="compositionally biased region" description="Acidic residues" evidence="5">
    <location>
        <begin position="526"/>
        <end position="538"/>
    </location>
</feature>
<dbReference type="OMA" id="RSGHRCF"/>
<evidence type="ECO:0000256" key="5">
    <source>
        <dbReference type="SAM" id="MobiDB-lite"/>
    </source>
</evidence>
<comment type="similarity">
    <text evidence="3">Belongs to the KLHDC10 family.</text>
</comment>
<keyword evidence="7" id="KW-1185">Reference proteome</keyword>
<protein>
    <recommendedName>
        <fullName evidence="4">Kelch domain-containing protein 10</fullName>
    </recommendedName>
</protein>
<feature type="region of interest" description="Disordered" evidence="5">
    <location>
        <begin position="460"/>
        <end position="482"/>
    </location>
</feature>
<dbReference type="AlphaFoldDB" id="E3M6A1"/>
<dbReference type="InterPro" id="IPR052125">
    <property type="entry name" value="KLHDC10"/>
</dbReference>
<evidence type="ECO:0000313" key="7">
    <source>
        <dbReference type="Proteomes" id="UP000008281"/>
    </source>
</evidence>
<dbReference type="Pfam" id="PF01344">
    <property type="entry name" value="Kelch_1"/>
    <property type="match status" value="1"/>
</dbReference>
<gene>
    <name evidence="6" type="ORF">CRE_10112</name>
</gene>
<dbReference type="PANTHER" id="PTHR46428:SF1">
    <property type="entry name" value="KELCH DOMAIN-CONTAINING PROTEIN 10"/>
    <property type="match status" value="1"/>
</dbReference>
<dbReference type="Gene3D" id="2.120.10.80">
    <property type="entry name" value="Kelch-type beta propeller"/>
    <property type="match status" value="2"/>
</dbReference>
<evidence type="ECO:0000256" key="2">
    <source>
        <dbReference type="ARBA" id="ARBA00022737"/>
    </source>
</evidence>
<sequence>MVNLIGWFPDSHNADPGTSYLNNFIAPFGPIKKKEKDYPAARSGHRCFTDNDYLYVIGGFTHQFRNGSIFKEFWSMSLATFEWRRYEVIGDFPETLASFSIVQMFPFSKTFILFGGSGTDFGQTSSNSFYFIRINNDNCSIESQKIDVQGTIPPPVYGHAMCAGEIPGKFYIIGGTEGILYNFDVHALTMRANSEAKNDNEKFSWHCELVTKNLNFAGRYRMEATYDEVKNVLIFFGGGNNEEVIGFNKMVVLDVQSRVCSEVSTHPDSVNGFPLPRRCHTIVRHGRKVIMTGGINHTTNVNEIPLHSDVWIFNMENYSWTKYNHSLPKSVFFHSSAITEDGWMLIFGGAHGIATSSPRNNRLLGAWFGVPRLQRFALETLRKEYPNMFIGLHCGNLRLSGVFEVFNVFCKKGRVEEKEREIIEKGTIKFREKENRSRYYLNANAQEFAVRHQADIQVLGPRPQRRRRPPRQPPQVNDPIQNLQNVQQQVRRLLEQLFEHRFNNDENEEDDDSDLEVEAGDHENDPDAPFDEAAEDLENQLLELLQRPHRNRNPE</sequence>
<dbReference type="GO" id="GO:0032874">
    <property type="term" value="P:positive regulation of stress-activated MAPK cascade"/>
    <property type="evidence" value="ECO:0007669"/>
    <property type="project" value="TreeGrafter"/>
</dbReference>
<name>E3M6A1_CAERE</name>
<dbReference type="HOGENOM" id="CLU_492785_0_0_1"/>
<dbReference type="SUPFAM" id="SSF117281">
    <property type="entry name" value="Kelch motif"/>
    <property type="match status" value="1"/>
</dbReference>
<proteinExistence type="inferred from homology"/>
<accession>E3M6A1</accession>
<feature type="region of interest" description="Disordered" evidence="5">
    <location>
        <begin position="501"/>
        <end position="555"/>
    </location>
</feature>
<keyword evidence="2" id="KW-0677">Repeat</keyword>
<organism evidence="7">
    <name type="scientific">Caenorhabditis remanei</name>
    <name type="common">Caenorhabditis vulgaris</name>
    <dbReference type="NCBI Taxonomy" id="31234"/>
    <lineage>
        <taxon>Eukaryota</taxon>
        <taxon>Metazoa</taxon>
        <taxon>Ecdysozoa</taxon>
        <taxon>Nematoda</taxon>
        <taxon>Chromadorea</taxon>
        <taxon>Rhabditida</taxon>
        <taxon>Rhabditina</taxon>
        <taxon>Rhabditomorpha</taxon>
        <taxon>Rhabditoidea</taxon>
        <taxon>Rhabditidae</taxon>
        <taxon>Peloderinae</taxon>
        <taxon>Caenorhabditis</taxon>
    </lineage>
</organism>
<dbReference type="EMBL" id="DS268426">
    <property type="protein sequence ID" value="EFO92975.1"/>
    <property type="molecule type" value="Genomic_DNA"/>
</dbReference>
<dbReference type="Pfam" id="PF24681">
    <property type="entry name" value="Kelch_KLHDC2_KLHL20_DRC7"/>
    <property type="match status" value="1"/>
</dbReference>
<dbReference type="STRING" id="31234.E3M6A1"/>
<dbReference type="FunCoup" id="E3M6A1">
    <property type="interactions" value="3440"/>
</dbReference>
<evidence type="ECO:0000256" key="3">
    <source>
        <dbReference type="ARBA" id="ARBA00038487"/>
    </source>
</evidence>
<keyword evidence="1" id="KW-0880">Kelch repeat</keyword>
<dbReference type="OrthoDB" id="7676067at2759"/>
<dbReference type="InterPro" id="IPR006652">
    <property type="entry name" value="Kelch_1"/>
</dbReference>
<evidence type="ECO:0000256" key="4">
    <source>
        <dbReference type="ARBA" id="ARBA00041041"/>
    </source>
</evidence>
<dbReference type="PANTHER" id="PTHR46428">
    <property type="entry name" value="KELCH DOMAIN-CONTAINING PROTEIN 10"/>
    <property type="match status" value="1"/>
</dbReference>
<dbReference type="Proteomes" id="UP000008281">
    <property type="component" value="Unassembled WGS sequence"/>
</dbReference>
<dbReference type="InterPro" id="IPR015915">
    <property type="entry name" value="Kelch-typ_b-propeller"/>
</dbReference>
<feature type="compositionally biased region" description="Acidic residues" evidence="5">
    <location>
        <begin position="505"/>
        <end position="518"/>
    </location>
</feature>
<dbReference type="eggNOG" id="KOG0379">
    <property type="taxonomic scope" value="Eukaryota"/>
</dbReference>
<evidence type="ECO:0000256" key="1">
    <source>
        <dbReference type="ARBA" id="ARBA00022441"/>
    </source>
</evidence>
<dbReference type="InParanoid" id="E3M6A1"/>
<reference evidence="6" key="1">
    <citation type="submission" date="2007-07" db="EMBL/GenBank/DDBJ databases">
        <title>PCAP assembly of the Caenorhabditis remanei genome.</title>
        <authorList>
            <consortium name="The Caenorhabditis remanei Sequencing Consortium"/>
            <person name="Wilson R.K."/>
        </authorList>
    </citation>
    <scope>NUCLEOTIDE SEQUENCE [LARGE SCALE GENOMIC DNA]</scope>
    <source>
        <strain evidence="6">PB4641</strain>
    </source>
</reference>